<evidence type="ECO:0000313" key="1">
    <source>
        <dbReference type="EMBL" id="JAD71223.1"/>
    </source>
</evidence>
<reference evidence="1" key="2">
    <citation type="journal article" date="2015" name="Data Brief">
        <title>Shoot transcriptome of the giant reed, Arundo donax.</title>
        <authorList>
            <person name="Barrero R.A."/>
            <person name="Guerrero F.D."/>
            <person name="Moolhuijzen P."/>
            <person name="Goolsby J.A."/>
            <person name="Tidwell J."/>
            <person name="Bellgard S.E."/>
            <person name="Bellgard M.I."/>
        </authorList>
    </citation>
    <scope>NUCLEOTIDE SEQUENCE</scope>
    <source>
        <tissue evidence="1">Shoot tissue taken approximately 20 cm above the soil surface</tissue>
    </source>
</reference>
<sequence length="28" mass="3138">MAFIRLTSTHITSSVHYSVLYNAQPAKT</sequence>
<protein>
    <submittedName>
        <fullName evidence="1">Uncharacterized protein</fullName>
    </submittedName>
</protein>
<dbReference type="AlphaFoldDB" id="A0A0A9C9U2"/>
<name>A0A0A9C9U2_ARUDO</name>
<organism evidence="1">
    <name type="scientific">Arundo donax</name>
    <name type="common">Giant reed</name>
    <name type="synonym">Donax arundinaceus</name>
    <dbReference type="NCBI Taxonomy" id="35708"/>
    <lineage>
        <taxon>Eukaryota</taxon>
        <taxon>Viridiplantae</taxon>
        <taxon>Streptophyta</taxon>
        <taxon>Embryophyta</taxon>
        <taxon>Tracheophyta</taxon>
        <taxon>Spermatophyta</taxon>
        <taxon>Magnoliopsida</taxon>
        <taxon>Liliopsida</taxon>
        <taxon>Poales</taxon>
        <taxon>Poaceae</taxon>
        <taxon>PACMAD clade</taxon>
        <taxon>Arundinoideae</taxon>
        <taxon>Arundineae</taxon>
        <taxon>Arundo</taxon>
    </lineage>
</organism>
<reference evidence="1" key="1">
    <citation type="submission" date="2014-09" db="EMBL/GenBank/DDBJ databases">
        <authorList>
            <person name="Magalhaes I.L.F."/>
            <person name="Oliveira U."/>
            <person name="Santos F.R."/>
            <person name="Vidigal T.H.D.A."/>
            <person name="Brescovit A.D."/>
            <person name="Santos A.J."/>
        </authorList>
    </citation>
    <scope>NUCLEOTIDE SEQUENCE</scope>
    <source>
        <tissue evidence="1">Shoot tissue taken approximately 20 cm above the soil surface</tissue>
    </source>
</reference>
<proteinExistence type="predicted"/>
<dbReference type="EMBL" id="GBRH01226672">
    <property type="protein sequence ID" value="JAD71223.1"/>
    <property type="molecule type" value="Transcribed_RNA"/>
</dbReference>
<accession>A0A0A9C9U2</accession>